<feature type="transmembrane region" description="Helical" evidence="1">
    <location>
        <begin position="29"/>
        <end position="50"/>
    </location>
</feature>
<organism evidence="4 6">
    <name type="scientific">Bacillus thuringiensis</name>
    <dbReference type="NCBI Taxonomy" id="1428"/>
    <lineage>
        <taxon>Bacteria</taxon>
        <taxon>Bacillati</taxon>
        <taxon>Bacillota</taxon>
        <taxon>Bacilli</taxon>
        <taxon>Bacillales</taxon>
        <taxon>Bacillaceae</taxon>
        <taxon>Bacillus</taxon>
        <taxon>Bacillus cereus group</taxon>
    </lineage>
</organism>
<keyword evidence="1" id="KW-0472">Membrane</keyword>
<sequence length="85" mass="9473">MTLLLQIILPLIVALYLFTLYRNTAIGKAAFLLAIIIGIYGLENIFQHAHLTDHVIYPYWGSLKAVIIVLSVVFLFKKGGLTGEN</sequence>
<name>A0A0B5NJ40_BACTU</name>
<reference evidence="4 6" key="2">
    <citation type="submission" date="2018-01" db="EMBL/GenBank/DDBJ databases">
        <title>Complete genome sequence of G25-42.</title>
        <authorList>
            <person name="Zheng Z."/>
            <person name="Sun M."/>
        </authorList>
    </citation>
    <scope>NUCLEOTIDE SEQUENCE [LARGE SCALE GENOMIC DNA]</scope>
    <source>
        <strain evidence="4 6">G25-42</strain>
    </source>
</reference>
<dbReference type="OMA" id="PLIFAVY"/>
<dbReference type="Proteomes" id="UP000031876">
    <property type="component" value="Chromosome"/>
</dbReference>
<dbReference type="Proteomes" id="UP000501107">
    <property type="component" value="Chromosome"/>
</dbReference>
<feature type="transmembrane region" description="Helical" evidence="1">
    <location>
        <begin position="6"/>
        <end position="22"/>
    </location>
</feature>
<keyword evidence="1" id="KW-0812">Transmembrane</keyword>
<evidence type="ECO:0000313" key="6">
    <source>
        <dbReference type="Proteomes" id="UP000286687"/>
    </source>
</evidence>
<reference evidence="3 7" key="3">
    <citation type="submission" date="2020-05" db="EMBL/GenBank/DDBJ databases">
        <title>FDA dAtabase for Regulatory Grade micrObial Sequences (FDA-ARGOS): Supporting development and validation of Infectious Disease Dx tests.</title>
        <authorList>
            <person name="Nelson B."/>
            <person name="Plummer A."/>
            <person name="Tallon L."/>
            <person name="Sadzewicz L."/>
            <person name="Zhao X."/>
            <person name="Vavikolanu K."/>
            <person name="Mehta A."/>
            <person name="Aluvathingal J."/>
            <person name="Nadendla S."/>
            <person name="Myers T."/>
            <person name="Yan Y."/>
            <person name="Sichtig H."/>
        </authorList>
    </citation>
    <scope>NUCLEOTIDE SEQUENCE [LARGE SCALE GENOMIC DNA]</scope>
    <source>
        <strain evidence="3 7">FDAARGOS_795</strain>
    </source>
</reference>
<gene>
    <name evidence="2" type="ORF">BF38_3886</name>
    <name evidence="4" type="ORF">BM74_08125</name>
    <name evidence="3" type="ORF">FOC89_27165</name>
</gene>
<dbReference type="RefSeq" id="WP_000173562.1">
    <property type="nucleotide sequence ID" value="NZ_CP009335.1"/>
</dbReference>
<evidence type="ECO:0000313" key="7">
    <source>
        <dbReference type="Proteomes" id="UP000501107"/>
    </source>
</evidence>
<evidence type="ECO:0000313" key="4">
    <source>
        <dbReference type="EMBL" id="RVU64706.1"/>
    </source>
</evidence>
<dbReference type="EMBL" id="LDER01000129">
    <property type="protein sequence ID" value="RVU64706.1"/>
    <property type="molecule type" value="Genomic_DNA"/>
</dbReference>
<evidence type="ECO:0000313" key="3">
    <source>
        <dbReference type="EMBL" id="QKH27466.1"/>
    </source>
</evidence>
<dbReference type="EMBL" id="CP009335">
    <property type="protein sequence ID" value="AJG76395.1"/>
    <property type="molecule type" value="Genomic_DNA"/>
</dbReference>
<dbReference type="AlphaFoldDB" id="A0A0B5NJ40"/>
<dbReference type="EMBL" id="CP053980">
    <property type="protein sequence ID" value="QKH27466.1"/>
    <property type="molecule type" value="Genomic_DNA"/>
</dbReference>
<feature type="transmembrane region" description="Helical" evidence="1">
    <location>
        <begin position="56"/>
        <end position="76"/>
    </location>
</feature>
<evidence type="ECO:0000256" key="1">
    <source>
        <dbReference type="SAM" id="Phobius"/>
    </source>
</evidence>
<proteinExistence type="predicted"/>
<accession>A0A0B5NJ40</accession>
<dbReference type="KEGG" id="btw:BF38_3886"/>
<evidence type="ECO:0000313" key="2">
    <source>
        <dbReference type="EMBL" id="AJG76395.1"/>
    </source>
</evidence>
<dbReference type="Proteomes" id="UP000286687">
    <property type="component" value="Unassembled WGS sequence"/>
</dbReference>
<keyword evidence="1" id="KW-1133">Transmembrane helix</keyword>
<evidence type="ECO:0000313" key="5">
    <source>
        <dbReference type="Proteomes" id="UP000031876"/>
    </source>
</evidence>
<protein>
    <submittedName>
        <fullName evidence="2">Membrane protein</fullName>
    </submittedName>
</protein>
<dbReference type="GeneID" id="45022555"/>
<reference evidence="2 5" key="1">
    <citation type="journal article" date="2015" name="Genome Announc.">
        <title>Complete genome sequences for 35 biothreat assay-relevant bacillus species.</title>
        <authorList>
            <person name="Johnson S.L."/>
            <person name="Daligault H.E."/>
            <person name="Davenport K.W."/>
            <person name="Jaissle J."/>
            <person name="Frey K.G."/>
            <person name="Ladner J.T."/>
            <person name="Broomall S.M."/>
            <person name="Bishop-Lilly K.A."/>
            <person name="Bruce D.C."/>
            <person name="Gibbons H.S."/>
            <person name="Coyne S.R."/>
            <person name="Lo C.C."/>
            <person name="Meincke L."/>
            <person name="Munk A.C."/>
            <person name="Koroleva G.I."/>
            <person name="Rosenzweig C.N."/>
            <person name="Palacios G.F."/>
            <person name="Redden C.L."/>
            <person name="Minogue T.D."/>
            <person name="Chain P.S."/>
        </authorList>
    </citation>
    <scope>NUCLEOTIDE SEQUENCE [LARGE SCALE GENOMIC DNA]</scope>
    <source>
        <strain evidence="2 5">HD1011</strain>
    </source>
</reference>